<evidence type="ECO:0000256" key="7">
    <source>
        <dbReference type="SAM" id="SignalP"/>
    </source>
</evidence>
<dbReference type="InterPro" id="IPR008979">
    <property type="entry name" value="Galactose-bd-like_sf"/>
</dbReference>
<dbReference type="EC" id="3.2.1.31" evidence="3"/>
<dbReference type="InterPro" id="IPR013783">
    <property type="entry name" value="Ig-like_fold"/>
</dbReference>
<evidence type="ECO:0000259" key="8">
    <source>
        <dbReference type="Pfam" id="PF00703"/>
    </source>
</evidence>
<protein>
    <recommendedName>
        <fullName evidence="4">Beta-glucuronidase</fullName>
        <ecNumber evidence="3">3.2.1.31</ecNumber>
    </recommendedName>
</protein>
<evidence type="ECO:0000256" key="5">
    <source>
        <dbReference type="ARBA" id="ARBA00022801"/>
    </source>
</evidence>
<evidence type="ECO:0000256" key="2">
    <source>
        <dbReference type="ARBA" id="ARBA00007401"/>
    </source>
</evidence>
<dbReference type="NCBIfam" id="NF007538">
    <property type="entry name" value="PRK10150.1"/>
    <property type="match status" value="1"/>
</dbReference>
<dbReference type="Gene3D" id="2.60.120.260">
    <property type="entry name" value="Galactose-binding domain-like"/>
    <property type="match status" value="1"/>
</dbReference>
<feature type="signal peptide" evidence="7">
    <location>
        <begin position="1"/>
        <end position="19"/>
    </location>
</feature>
<dbReference type="Pfam" id="PF02836">
    <property type="entry name" value="Glyco_hydro_2_C"/>
    <property type="match status" value="1"/>
</dbReference>
<dbReference type="SUPFAM" id="SSF49785">
    <property type="entry name" value="Galactose-binding domain-like"/>
    <property type="match status" value="1"/>
</dbReference>
<dbReference type="Pfam" id="PF02837">
    <property type="entry name" value="Glyco_hydro_2_N"/>
    <property type="match status" value="1"/>
</dbReference>
<dbReference type="GO" id="GO:0019391">
    <property type="term" value="P:glucuronoside catabolic process"/>
    <property type="evidence" value="ECO:0007669"/>
    <property type="project" value="TreeGrafter"/>
</dbReference>
<dbReference type="InterPro" id="IPR006102">
    <property type="entry name" value="Ig-like_GH2"/>
</dbReference>
<organism evidence="11 12">
    <name type="scientific">Caenorhabditis angaria</name>
    <dbReference type="NCBI Taxonomy" id="860376"/>
    <lineage>
        <taxon>Eukaryota</taxon>
        <taxon>Metazoa</taxon>
        <taxon>Ecdysozoa</taxon>
        <taxon>Nematoda</taxon>
        <taxon>Chromadorea</taxon>
        <taxon>Rhabditida</taxon>
        <taxon>Rhabditina</taxon>
        <taxon>Rhabditomorpha</taxon>
        <taxon>Rhabditoidea</taxon>
        <taxon>Rhabditidae</taxon>
        <taxon>Peloderinae</taxon>
        <taxon>Caenorhabditis</taxon>
    </lineage>
</organism>
<dbReference type="InterPro" id="IPR006103">
    <property type="entry name" value="Glyco_hydro_2_cat"/>
</dbReference>
<evidence type="ECO:0000259" key="9">
    <source>
        <dbReference type="Pfam" id="PF02836"/>
    </source>
</evidence>
<dbReference type="GO" id="GO:0005975">
    <property type="term" value="P:carbohydrate metabolic process"/>
    <property type="evidence" value="ECO:0007669"/>
    <property type="project" value="InterPro"/>
</dbReference>
<dbReference type="InterPro" id="IPR017853">
    <property type="entry name" value="GH"/>
</dbReference>
<evidence type="ECO:0000259" key="10">
    <source>
        <dbReference type="Pfam" id="PF02837"/>
    </source>
</evidence>
<dbReference type="AlphaFoldDB" id="A0A9P1MTU5"/>
<dbReference type="Pfam" id="PF00703">
    <property type="entry name" value="Glyco_hydro_2"/>
    <property type="match status" value="1"/>
</dbReference>
<feature type="chain" id="PRO_5040305496" description="Beta-glucuronidase" evidence="7">
    <location>
        <begin position="20"/>
        <end position="634"/>
    </location>
</feature>
<accession>A0A9P1MTU5</accession>
<evidence type="ECO:0000256" key="1">
    <source>
        <dbReference type="ARBA" id="ARBA00003025"/>
    </source>
</evidence>
<dbReference type="GO" id="GO:0004566">
    <property type="term" value="F:beta-glucuronidase activity"/>
    <property type="evidence" value="ECO:0007669"/>
    <property type="project" value="UniProtKB-EC"/>
</dbReference>
<evidence type="ECO:0000256" key="3">
    <source>
        <dbReference type="ARBA" id="ARBA00012761"/>
    </source>
</evidence>
<name>A0A9P1MTU5_9PELO</name>
<dbReference type="Gene3D" id="2.60.40.10">
    <property type="entry name" value="Immunoglobulins"/>
    <property type="match status" value="1"/>
</dbReference>
<dbReference type="GO" id="GO:0005615">
    <property type="term" value="C:extracellular space"/>
    <property type="evidence" value="ECO:0007669"/>
    <property type="project" value="TreeGrafter"/>
</dbReference>
<dbReference type="Gene3D" id="3.20.20.80">
    <property type="entry name" value="Glycosidases"/>
    <property type="match status" value="1"/>
</dbReference>
<dbReference type="FunFam" id="3.20.20.80:FF:000080">
    <property type="entry name" value="Beta-glucuronidase UidA"/>
    <property type="match status" value="1"/>
</dbReference>
<dbReference type="Proteomes" id="UP001152747">
    <property type="component" value="Unassembled WGS sequence"/>
</dbReference>
<feature type="domain" description="Glycosyl hydrolases family 2 sugar binding" evidence="10">
    <location>
        <begin position="32"/>
        <end position="220"/>
    </location>
</feature>
<gene>
    <name evidence="11" type="ORF">CAMP_LOCUS1288</name>
</gene>
<evidence type="ECO:0000313" key="11">
    <source>
        <dbReference type="EMBL" id="CAI5438651.1"/>
    </source>
</evidence>
<dbReference type="PANTHER" id="PTHR10066:SF67">
    <property type="entry name" value="BETA-GLUCURONIDASE"/>
    <property type="match status" value="1"/>
</dbReference>
<dbReference type="FunFam" id="2.60.120.260:FF:000198">
    <property type="entry name" value="Beta-glucuronidase"/>
    <property type="match status" value="1"/>
</dbReference>
<dbReference type="SUPFAM" id="SSF49303">
    <property type="entry name" value="beta-Galactosidase/glucuronidase domain"/>
    <property type="match status" value="1"/>
</dbReference>
<dbReference type="GO" id="GO:0030246">
    <property type="term" value="F:carbohydrate binding"/>
    <property type="evidence" value="ECO:0007669"/>
    <property type="project" value="TreeGrafter"/>
</dbReference>
<dbReference type="PANTHER" id="PTHR10066">
    <property type="entry name" value="BETA-GLUCURONIDASE"/>
    <property type="match status" value="1"/>
</dbReference>
<comment type="function">
    <text evidence="1">Plays an important role in the degradation of dermatan and keratan sulfates.</text>
</comment>
<comment type="caution">
    <text evidence="11">The sequence shown here is derived from an EMBL/GenBank/DDBJ whole genome shotgun (WGS) entry which is preliminary data.</text>
</comment>
<evidence type="ECO:0000313" key="12">
    <source>
        <dbReference type="Proteomes" id="UP001152747"/>
    </source>
</evidence>
<feature type="domain" description="Glycoside hydrolase family 2 immunoglobulin-like beta-sandwich" evidence="8">
    <location>
        <begin position="246"/>
        <end position="317"/>
    </location>
</feature>
<dbReference type="InterPro" id="IPR006101">
    <property type="entry name" value="Glyco_hydro_2"/>
</dbReference>
<comment type="similarity">
    <text evidence="2">Belongs to the glycosyl hydrolase 2 family.</text>
</comment>
<dbReference type="OrthoDB" id="408532at2759"/>
<proteinExistence type="inferred from homology"/>
<evidence type="ECO:0000256" key="6">
    <source>
        <dbReference type="ARBA" id="ARBA00023295"/>
    </source>
</evidence>
<dbReference type="EMBL" id="CANHGI010000001">
    <property type="protein sequence ID" value="CAI5438651.1"/>
    <property type="molecule type" value="Genomic_DNA"/>
</dbReference>
<sequence>MFLIFGSILLALYFEPILSILAVQKNEIRTYESLDGLWTFVREPTNYGDLGITNEWYSNDLSKFDNATVMPVPSAYNDLGTSSELRDHIGWVWYEKKEIIPFRDQQFRHFLRFASVNYFAVVYVNSQKVTTHVGGHLPFEVDVSQYLKFGIENKFTVAVNNTLSWATIPQGDFNYQKASSRNISGRMLSRLPSGAFKDVGNFDFFNYAGILRSVQLVKLPSSYIENIIIVADHTGSFYYETAISDLNNGLVVESKIFDDNNLVVFKSNSTKGEGQLENAKLWWPRGMGKPNLYILEITLLSSDGQVVDVYRETFGFRTVSLTESQMLINQKPFYCLGFGMHEDFELSGRGFNQVVMTKDLNLLEWMGGNCYRTTHYPYAEERMAENDRRGIAVIVETPAVGLKGFPKANNNLHIKMLTDMIDRDKNHPSVIAWSLANEPVTKKKESRNYFRSLVETAHGIDRTRPVTTVYGPTNFDDDQTADLMDFICVNRYYGWYIDMGQMEWINQSVYWDLSLWKETFKKPLMVTEYGADSILGLNQEPSVDFSEQYQSELIHQTHLAFDALRKDHTITGEMIWNFADFMTGMTTTRAVGNHKGVFTRTRQAKMAAYTLRNRYLSLFNQTDLPLWDTKKQLY</sequence>
<feature type="domain" description="Glycoside hydrolase family 2 catalytic" evidence="9">
    <location>
        <begin position="319"/>
        <end position="616"/>
    </location>
</feature>
<evidence type="ECO:0000256" key="4">
    <source>
        <dbReference type="ARBA" id="ARBA00016205"/>
    </source>
</evidence>
<keyword evidence="7" id="KW-0732">Signal</keyword>
<keyword evidence="5" id="KW-0378">Hydrolase</keyword>
<dbReference type="PRINTS" id="PR00132">
    <property type="entry name" value="GLHYDRLASE2"/>
</dbReference>
<keyword evidence="12" id="KW-1185">Reference proteome</keyword>
<keyword evidence="6" id="KW-0326">Glycosidase</keyword>
<dbReference type="SUPFAM" id="SSF51445">
    <property type="entry name" value="(Trans)glycosidases"/>
    <property type="match status" value="1"/>
</dbReference>
<reference evidence="11" key="1">
    <citation type="submission" date="2022-11" db="EMBL/GenBank/DDBJ databases">
        <authorList>
            <person name="Kikuchi T."/>
        </authorList>
    </citation>
    <scope>NUCLEOTIDE SEQUENCE</scope>
    <source>
        <strain evidence="11">PS1010</strain>
    </source>
</reference>
<dbReference type="InterPro" id="IPR036156">
    <property type="entry name" value="Beta-gal/glucu_dom_sf"/>
</dbReference>
<dbReference type="InterPro" id="IPR006104">
    <property type="entry name" value="Glyco_hydro_2_N"/>
</dbReference>